<dbReference type="SUPFAM" id="SSF53474">
    <property type="entry name" value="alpha/beta-Hydrolases"/>
    <property type="match status" value="1"/>
</dbReference>
<reference evidence="2" key="2">
    <citation type="submission" date="2010-07" db="EMBL/GenBank/DDBJ databases">
        <authorList>
            <consortium name="The Broad Institute Genome Sequencing Platform"/>
            <consortium name="Broad Institute Genome Sequencing Center for Infectious Disease"/>
            <person name="Ma L.-J."/>
            <person name="Dead R."/>
            <person name="Young S."/>
            <person name="Zeng Q."/>
            <person name="Koehrsen M."/>
            <person name="Alvarado L."/>
            <person name="Berlin A."/>
            <person name="Chapman S.B."/>
            <person name="Chen Z."/>
            <person name="Freedman E."/>
            <person name="Gellesch M."/>
            <person name="Goldberg J."/>
            <person name="Griggs A."/>
            <person name="Gujja S."/>
            <person name="Heilman E.R."/>
            <person name="Heiman D."/>
            <person name="Hepburn T."/>
            <person name="Howarth C."/>
            <person name="Jen D."/>
            <person name="Larson L."/>
            <person name="Mehta T."/>
            <person name="Neiman D."/>
            <person name="Pearson M."/>
            <person name="Roberts A."/>
            <person name="Saif S."/>
            <person name="Shea T."/>
            <person name="Shenoy N."/>
            <person name="Sisk P."/>
            <person name="Stolte C."/>
            <person name="Sykes S."/>
            <person name="Walk T."/>
            <person name="White J."/>
            <person name="Yandava C."/>
            <person name="Haas B."/>
            <person name="Nusbaum C."/>
            <person name="Birren B."/>
        </authorList>
    </citation>
    <scope>NUCLEOTIDE SEQUENCE</scope>
    <source>
        <strain evidence="2">R3-111a-1</strain>
    </source>
</reference>
<feature type="compositionally biased region" description="Pro residues" evidence="1">
    <location>
        <begin position="1378"/>
        <end position="1389"/>
    </location>
</feature>
<reference evidence="2" key="3">
    <citation type="submission" date="2010-09" db="EMBL/GenBank/DDBJ databases">
        <title>Annotation of Gaeumannomyces graminis var. tritici R3-111a-1.</title>
        <authorList>
            <consortium name="The Broad Institute Genome Sequencing Platform"/>
            <person name="Ma L.-J."/>
            <person name="Dead R."/>
            <person name="Young S.K."/>
            <person name="Zeng Q."/>
            <person name="Gargeya S."/>
            <person name="Fitzgerald M."/>
            <person name="Haas B."/>
            <person name="Abouelleil A."/>
            <person name="Alvarado L."/>
            <person name="Arachchi H.M."/>
            <person name="Berlin A."/>
            <person name="Brown A."/>
            <person name="Chapman S.B."/>
            <person name="Chen Z."/>
            <person name="Dunbar C."/>
            <person name="Freedman E."/>
            <person name="Gearin G."/>
            <person name="Gellesch M."/>
            <person name="Goldberg J."/>
            <person name="Griggs A."/>
            <person name="Gujja S."/>
            <person name="Heiman D."/>
            <person name="Howarth C."/>
            <person name="Larson L."/>
            <person name="Lui A."/>
            <person name="MacDonald P.J.P."/>
            <person name="Mehta T."/>
            <person name="Montmayeur A."/>
            <person name="Murphy C."/>
            <person name="Neiman D."/>
            <person name="Pearson M."/>
            <person name="Priest M."/>
            <person name="Roberts A."/>
            <person name="Saif S."/>
            <person name="Shea T."/>
            <person name="Shenoy N."/>
            <person name="Sisk P."/>
            <person name="Stolte C."/>
            <person name="Sykes S."/>
            <person name="Yandava C."/>
            <person name="Wortman J."/>
            <person name="Nusbaum C."/>
            <person name="Birren B."/>
        </authorList>
    </citation>
    <scope>NUCLEOTIDE SEQUENCE</scope>
    <source>
        <strain evidence="2">R3-111a-1</strain>
    </source>
</reference>
<feature type="compositionally biased region" description="Pro residues" evidence="1">
    <location>
        <begin position="1043"/>
        <end position="1063"/>
    </location>
</feature>
<feature type="compositionally biased region" description="Polar residues" evidence="1">
    <location>
        <begin position="1333"/>
        <end position="1351"/>
    </location>
</feature>
<feature type="region of interest" description="Disordered" evidence="1">
    <location>
        <begin position="1225"/>
        <end position="1422"/>
    </location>
</feature>
<dbReference type="EnsemblFungi" id="EJT75822">
    <property type="protein sequence ID" value="EJT75822"/>
    <property type="gene ID" value="GGTG_05751"/>
</dbReference>
<dbReference type="EMBL" id="GL385397">
    <property type="protein sequence ID" value="EJT75822.1"/>
    <property type="molecule type" value="Genomic_DNA"/>
</dbReference>
<dbReference type="HOGENOM" id="CLU_001668_2_0_1"/>
<feature type="compositionally biased region" description="Low complexity" evidence="1">
    <location>
        <begin position="1320"/>
        <end position="1330"/>
    </location>
</feature>
<dbReference type="eggNOG" id="KOG2029">
    <property type="taxonomic scope" value="Eukaryota"/>
</dbReference>
<evidence type="ECO:0000313" key="2">
    <source>
        <dbReference type="EMBL" id="EJT75822.1"/>
    </source>
</evidence>
<dbReference type="InterPro" id="IPR029058">
    <property type="entry name" value="AB_hydrolase_fold"/>
</dbReference>
<sequence length="1616" mass="177373">MGTINRQPNRYDVSAVYTHPDAKVDIVLVHGLNGEPKRTWAAKDNGVYWPADLLPPSLKGRHANILVYGYNADVYSNRKDKSPSDNFIHVHAQTLVAKLSIYRRSEETTRNPIIWVAHSLGGILVKRALLYSNDLQNRDQEPLRSIYVSTYGILFLGTPHTGSNLAVWGTVLQAMSDAVVPKGIFETESVLLRTLKKDNETLQAINNHFLDIYQRFRIHMVHENFKTPIKGHKILVVDANSAGPQLPGVTYYGIDATHSGMCKYDSADAPGYRIVSTTLRDWVAEAAPFVEMRWKVEEEDRRMKTVNQMHEMGMPYMPTSPSGSSQAQQLELGMYPQFSGVVGASSSSGGVPRGPGLILAPRTAASQPAFEVEVMEDEEDKVSAGQARRRDTNTTPSLADPTHAPAILGGPETTPQALGPVLHDGTHAGLPHRPSSGLHDHIFIHPEPFRPNFHNVGRQQEMKMLHKMLMDKGRRDMGTSAVLIQCLPGGGKTHLAQQYVFKHKADYPHGVFWIQAKSVHEMEYWFWSIAKERVIPGSLQNAAGMTKNQLQNPDQVVEMVREWFQTFDGWLIVFDGIRFDTPDIKRFIPDRRETAIIYTSTDGTASGDNSFDSPQVIELPLLSAQEAQELLLTEMNKPKPWSRDDLERALELVRLMDRLPLMIHVAAQQLKATREPLSKYLRSFPSRQKAGSLSAYRAVYDQLDSRGDQNAALNLMFILVFFDSHIPVEMVALGLHALDKRTPWRTRDARDSKSSLTNTLKVLIMFALVDRVESDDISPASSRSSRQDFDRNAEYLDILRVHSVVQAFFIEMLMEKKAHLFWLERAATVFCRAFDDADGRIHNDPKVGLPDDYRRLQIHGRKLLAHVNRRLERKPTPDEVQCLTSLHAKLKERCDLCSDPIKQLSREVAAHIVAGSNEVSRSSVFERSDSRSEDDSMSGSGSHHSIWENGGGAWTPDPDGSIGAGRGAAGRGDDDSGYHESPTEMHHPSGSYFHYEDIDPVHFHVPYLPPSGPTPYPQGTEGGILMPGPASYDGDDDGDTEVPPVPSPRMPPPSVNPEPPNSPPWHTVPGRKISTKSHRTVKKNESRRYHDTLGALRSENDPRNTMSLKRQTFQGGPRGTMTFSRQTAKGIIGSDASVAQQEKRNQRAVVPPATSSPRGANVILATLNRLKDAARPPPFPPLAIPSTDVALEVVAQVQDGAQAAAPGSARTARLGMKVRPKSWASVAAGTSSRGAGLEHQDETGGPTGEFFTDYLPSESQGASPSSWTEKTQNVLLRLRDQFRARASSSGSNPASAGSGGGDNEGREKNTPSPTPKPRKAAAQAPGPQEGPSRESSGTPASLNANGSPHQSPQRHHSPAFLGRRSAQASPGQATSGFRPPPPPPPPGSPPNEFAGGQDAPYNGCPHFQSLPGAGPPVQRWESDLQHPFRKGLGYIDSTELLGSFPDGEEEYHENGHANINVTRSMPSMRDGESGLEAEGAHGDGYYYPRHNPASPGQRERQGLQGYRQSPYRINVHPPDMTYSPSPPDGYSSLPMSRNPSGGSQQQQPADQARQYGHHNNNNSGHLTGLGLRIGSVQGMPGYATGSHSSPTNSPSSAAAAAWPSSHHQRHPSQRHP</sequence>
<feature type="compositionally biased region" description="Polar residues" evidence="1">
    <location>
        <begin position="1366"/>
        <end position="1375"/>
    </location>
</feature>
<evidence type="ECO:0000313" key="4">
    <source>
        <dbReference type="Proteomes" id="UP000006039"/>
    </source>
</evidence>
<dbReference type="GeneID" id="20346209"/>
<dbReference type="Proteomes" id="UP000006039">
    <property type="component" value="Unassembled WGS sequence"/>
</dbReference>
<dbReference type="PANTHER" id="PTHR48187">
    <property type="entry name" value="LD21810P"/>
    <property type="match status" value="1"/>
</dbReference>
<feature type="compositionally biased region" description="Basic and acidic residues" evidence="1">
    <location>
        <begin position="1082"/>
        <end position="1091"/>
    </location>
</feature>
<accession>J3NWU0</accession>
<dbReference type="OrthoDB" id="5086500at2759"/>
<evidence type="ECO:0008006" key="5">
    <source>
        <dbReference type="Google" id="ProtNLM"/>
    </source>
</evidence>
<reference evidence="3" key="5">
    <citation type="submission" date="2018-04" db="UniProtKB">
        <authorList>
            <consortium name="EnsemblFungi"/>
        </authorList>
    </citation>
    <scope>IDENTIFICATION</scope>
    <source>
        <strain evidence="3">R3-111a-1</strain>
    </source>
</reference>
<feature type="compositionally biased region" description="Low complexity" evidence="1">
    <location>
        <begin position="1586"/>
        <end position="1605"/>
    </location>
</feature>
<keyword evidence="4" id="KW-1185">Reference proteome</keyword>
<dbReference type="VEuPathDB" id="FungiDB:GGTG_05751"/>
<evidence type="ECO:0000313" key="3">
    <source>
        <dbReference type="EnsemblFungi" id="EJT75822"/>
    </source>
</evidence>
<feature type="compositionally biased region" description="Low complexity" evidence="1">
    <location>
        <begin position="1284"/>
        <end position="1296"/>
    </location>
</feature>
<dbReference type="InterPro" id="IPR027417">
    <property type="entry name" value="P-loop_NTPase"/>
</dbReference>
<feature type="compositionally biased region" description="Basic and acidic residues" evidence="1">
    <location>
        <begin position="971"/>
        <end position="987"/>
    </location>
</feature>
<proteinExistence type="predicted"/>
<feature type="compositionally biased region" description="Polar residues" evidence="1">
    <location>
        <begin position="1257"/>
        <end position="1274"/>
    </location>
</feature>
<dbReference type="Gene3D" id="3.40.50.1820">
    <property type="entry name" value="alpha/beta hydrolase"/>
    <property type="match status" value="1"/>
</dbReference>
<dbReference type="SUPFAM" id="SSF52540">
    <property type="entry name" value="P-loop containing nucleoside triphosphate hydrolases"/>
    <property type="match status" value="1"/>
</dbReference>
<organism evidence="2">
    <name type="scientific">Gaeumannomyces tritici (strain R3-111a-1)</name>
    <name type="common">Wheat and barley take-all root rot fungus</name>
    <name type="synonym">Gaeumannomyces graminis var. tritici</name>
    <dbReference type="NCBI Taxonomy" id="644352"/>
    <lineage>
        <taxon>Eukaryota</taxon>
        <taxon>Fungi</taxon>
        <taxon>Dikarya</taxon>
        <taxon>Ascomycota</taxon>
        <taxon>Pezizomycotina</taxon>
        <taxon>Sordariomycetes</taxon>
        <taxon>Sordariomycetidae</taxon>
        <taxon>Magnaporthales</taxon>
        <taxon>Magnaporthaceae</taxon>
        <taxon>Gaeumannomyces</taxon>
    </lineage>
</organism>
<dbReference type="Gene3D" id="3.40.50.300">
    <property type="entry name" value="P-loop containing nucleotide triphosphate hydrolases"/>
    <property type="match status" value="1"/>
</dbReference>
<feature type="region of interest" description="Disordered" evidence="1">
    <location>
        <begin position="376"/>
        <end position="403"/>
    </location>
</feature>
<feature type="region of interest" description="Disordered" evidence="1">
    <location>
        <begin position="1457"/>
        <end position="1616"/>
    </location>
</feature>
<reference evidence="3" key="4">
    <citation type="journal article" date="2015" name="G3 (Bethesda)">
        <title>Genome sequences of three phytopathogenic species of the Magnaporthaceae family of fungi.</title>
        <authorList>
            <person name="Okagaki L.H."/>
            <person name="Nunes C.C."/>
            <person name="Sailsbery J."/>
            <person name="Clay B."/>
            <person name="Brown D."/>
            <person name="John T."/>
            <person name="Oh Y."/>
            <person name="Young N."/>
            <person name="Fitzgerald M."/>
            <person name="Haas B.J."/>
            <person name="Zeng Q."/>
            <person name="Young S."/>
            <person name="Adiconis X."/>
            <person name="Fan L."/>
            <person name="Levin J.Z."/>
            <person name="Mitchell T.K."/>
            <person name="Okubara P.A."/>
            <person name="Farman M.L."/>
            <person name="Kohn L.M."/>
            <person name="Birren B."/>
            <person name="Ma L.-J."/>
            <person name="Dean R.A."/>
        </authorList>
    </citation>
    <scope>NUCLEOTIDE SEQUENCE</scope>
    <source>
        <strain evidence="3">R3-111a-1</strain>
    </source>
</reference>
<feature type="compositionally biased region" description="Low complexity" evidence="1">
    <location>
        <begin position="1537"/>
        <end position="1554"/>
    </location>
</feature>
<reference evidence="4" key="1">
    <citation type="submission" date="2010-07" db="EMBL/GenBank/DDBJ databases">
        <title>The genome sequence of Gaeumannomyces graminis var. tritici strain R3-111a-1.</title>
        <authorList>
            <consortium name="The Broad Institute Genome Sequencing Platform"/>
            <person name="Ma L.-J."/>
            <person name="Dead R."/>
            <person name="Young S."/>
            <person name="Zeng Q."/>
            <person name="Koehrsen M."/>
            <person name="Alvarado L."/>
            <person name="Berlin A."/>
            <person name="Chapman S.B."/>
            <person name="Chen Z."/>
            <person name="Freedman E."/>
            <person name="Gellesch M."/>
            <person name="Goldberg J."/>
            <person name="Griggs A."/>
            <person name="Gujja S."/>
            <person name="Heilman E.R."/>
            <person name="Heiman D."/>
            <person name="Hepburn T."/>
            <person name="Howarth C."/>
            <person name="Jen D."/>
            <person name="Larson L."/>
            <person name="Mehta T."/>
            <person name="Neiman D."/>
            <person name="Pearson M."/>
            <person name="Roberts A."/>
            <person name="Saif S."/>
            <person name="Shea T."/>
            <person name="Shenoy N."/>
            <person name="Sisk P."/>
            <person name="Stolte C."/>
            <person name="Sykes S."/>
            <person name="Walk T."/>
            <person name="White J."/>
            <person name="Yandava C."/>
            <person name="Haas B."/>
            <person name="Nusbaum C."/>
            <person name="Birren B."/>
        </authorList>
    </citation>
    <scope>NUCLEOTIDE SEQUENCE [LARGE SCALE GENOMIC DNA]</scope>
    <source>
        <strain evidence="4">R3-111a-1</strain>
    </source>
</reference>
<feature type="region of interest" description="Disordered" evidence="1">
    <location>
        <begin position="1201"/>
        <end position="1220"/>
    </location>
</feature>
<evidence type="ECO:0000256" key="1">
    <source>
        <dbReference type="SAM" id="MobiDB-lite"/>
    </source>
</evidence>
<gene>
    <name evidence="3" type="primary">20346209</name>
    <name evidence="2" type="ORF">GGTG_05751</name>
</gene>
<feature type="compositionally biased region" description="Basic and acidic residues" evidence="1">
    <location>
        <begin position="924"/>
        <end position="934"/>
    </location>
</feature>
<protein>
    <recommendedName>
        <fullName evidence="5">DUF676 domain-containing protein</fullName>
    </recommendedName>
</protein>
<feature type="compositionally biased region" description="Basic residues" evidence="1">
    <location>
        <begin position="1606"/>
        <end position="1616"/>
    </location>
</feature>
<dbReference type="PANTHER" id="PTHR48187:SF2">
    <property type="entry name" value="LD21810P"/>
    <property type="match status" value="1"/>
</dbReference>
<feature type="region of interest" description="Disordered" evidence="1">
    <location>
        <begin position="919"/>
        <end position="993"/>
    </location>
</feature>
<dbReference type="RefSeq" id="XP_009221822.1">
    <property type="nucleotide sequence ID" value="XM_009223558.1"/>
</dbReference>
<name>J3NWU0_GAET3</name>
<feature type="region of interest" description="Disordered" evidence="1">
    <location>
        <begin position="1009"/>
        <end position="1102"/>
    </location>
</feature>